<dbReference type="InterPro" id="IPR013655">
    <property type="entry name" value="PAS_fold_3"/>
</dbReference>
<protein>
    <submittedName>
        <fullName evidence="10">PAS domain S-box-containing protein</fullName>
    </submittedName>
</protein>
<dbReference type="Gene3D" id="3.30.450.20">
    <property type="entry name" value="PAS domain"/>
    <property type="match status" value="6"/>
</dbReference>
<keyword evidence="1" id="KW-0547">Nucleotide-binding</keyword>
<dbReference type="PROSITE" id="PS50112">
    <property type="entry name" value="PAS"/>
    <property type="match status" value="3"/>
</dbReference>
<sequence>MESFDKNEALEGPDTIESRLRLVIDTIPCLILRAKPDGAFDFINQRWLEFTGLTLEEVQGWGWRAALHPEDAGRVVRDWRAALAEGEPFETEARIRRVDGAYRWFLLRNVPLRDELKRIVQWYGTGHDTEDLKQAKDRLMLAIDTTPALLHTGRPDGYLDYFNRRWLEYLGLSLDDICGWRWTRAIHPDDVEEMVKNWRLCLATGEPFEAEARVRRADGEYRWQFHRKVSLLGPSGAIVKWYGSSIDIEDRRRAEDGLRRSEFYLAEGQRIAHVGSWAFGPEGFDYWSPELFRMYGLDPGSKAPGVQEYLDCIHPQDRESMASLIELVLTEALAFDTTKRIVRPDGEVRYIRCVSAPIVDNQSLKKYIGSAIDVTEHVLLTQELQRREAYLAEAQRLSQTGSFGWRPDSGEIVWSDETYRIFEFDCTLKLTMDSLVRRVHPDDRPDFLKVIESASTGATQFEHTYRLLMPDGSVKHVHALAHASQDASGNREFVGAATDVTSIKRAEQELRKSEAYLAEAQRLSHTGSWAWNATTGEPGYWSEECYRVLGFDPAEPLPPLETFFQRIQPDDHRAAVREQFERAIRDKAELELDLSFVHPITGIRNLHSVSHAVLDQCGDLREIVGTVIDITESKRAEQTLRQSEAELRQLIDVIPQQVVVFDSDWGPLFANERELEYTGLTRQEAQSGDAIARIFHPEDLQKLEFLRKRALTDGSSFEMEARIKGNDGQFRWFLIRDNPLRDEDGRVVRWYGTRTDIEDRKRAEGSLQQALEEIKTLRDQLYKENIALREEIDKTSMFEEIVGASPALKAVLVKVAKVAPTDSTVLITGETGTGKELIARAIHKRSKRSARAFVSVNCAAVPRDLIASELFGHEKGAFTGATQRRLGRFELAEGGTIFLDEIGELPLETQIALLRVLQEREFERVGGNQPIRAEVRVIAATNRDLEAAIAASTFRSDLYYRLNVFPVEIPPLRERGDDIPLLVEYFIDRYARKAGKSIRRINKRSLELLQAYPWPGNIRELQNIVERSVIVCETENFSIDESWLSRRPHANSSGEPELTQKLAAKEKEMIETALKECGGRVFGPLGAAAKLGMPRSTLESRIRSLKIDKNRFKPAAV</sequence>
<keyword evidence="2" id="KW-0067">ATP-binding</keyword>
<dbReference type="GO" id="GO:0005524">
    <property type="term" value="F:ATP binding"/>
    <property type="evidence" value="ECO:0007669"/>
    <property type="project" value="UniProtKB-KW"/>
</dbReference>
<dbReference type="Proteomes" id="UP000269669">
    <property type="component" value="Unassembled WGS sequence"/>
</dbReference>
<keyword evidence="3" id="KW-0805">Transcription regulation</keyword>
<dbReference type="FunFam" id="3.40.50.300:FF:000006">
    <property type="entry name" value="DNA-binding transcriptional regulator NtrC"/>
    <property type="match status" value="1"/>
</dbReference>
<accession>A0A428MNJ6</accession>
<evidence type="ECO:0000259" key="7">
    <source>
        <dbReference type="PROSITE" id="PS50045"/>
    </source>
</evidence>
<dbReference type="GO" id="GO:0006355">
    <property type="term" value="P:regulation of DNA-templated transcription"/>
    <property type="evidence" value="ECO:0007669"/>
    <property type="project" value="InterPro"/>
</dbReference>
<dbReference type="PANTHER" id="PTHR32071:SF117">
    <property type="entry name" value="PTS-DEPENDENT DIHYDROXYACETONE KINASE OPERON REGULATORY PROTEIN-RELATED"/>
    <property type="match status" value="1"/>
</dbReference>
<dbReference type="CDD" id="cd00009">
    <property type="entry name" value="AAA"/>
    <property type="match status" value="1"/>
</dbReference>
<dbReference type="InterPro" id="IPR001610">
    <property type="entry name" value="PAC"/>
</dbReference>
<reference evidence="10 11" key="1">
    <citation type="submission" date="2018-12" db="EMBL/GenBank/DDBJ databases">
        <title>Sequencing of bacterial isolates from soil warming experiment in Harvard Forest, Massachusetts, USA.</title>
        <authorList>
            <person name="Deangelis K."/>
        </authorList>
    </citation>
    <scope>NUCLEOTIDE SEQUENCE [LARGE SCALE GENOMIC DNA]</scope>
    <source>
        <strain evidence="10 11">EB153</strain>
    </source>
</reference>
<dbReference type="SMART" id="SM00086">
    <property type="entry name" value="PAC"/>
    <property type="match status" value="6"/>
</dbReference>
<dbReference type="Pfam" id="PF25601">
    <property type="entry name" value="AAA_lid_14"/>
    <property type="match status" value="1"/>
</dbReference>
<dbReference type="InterPro" id="IPR025944">
    <property type="entry name" value="Sigma_54_int_dom_CS"/>
</dbReference>
<feature type="domain" description="PAS" evidence="8">
    <location>
        <begin position="643"/>
        <end position="714"/>
    </location>
</feature>
<organism evidence="10 11">
    <name type="scientific">Edaphobacter aggregans</name>
    <dbReference type="NCBI Taxonomy" id="570835"/>
    <lineage>
        <taxon>Bacteria</taxon>
        <taxon>Pseudomonadati</taxon>
        <taxon>Acidobacteriota</taxon>
        <taxon>Terriglobia</taxon>
        <taxon>Terriglobales</taxon>
        <taxon>Acidobacteriaceae</taxon>
        <taxon>Edaphobacter</taxon>
    </lineage>
</organism>
<feature type="domain" description="PAC" evidence="9">
    <location>
        <begin position="461"/>
        <end position="512"/>
    </location>
</feature>
<dbReference type="PANTHER" id="PTHR32071">
    <property type="entry name" value="TRANSCRIPTIONAL REGULATORY PROTEIN"/>
    <property type="match status" value="1"/>
</dbReference>
<keyword evidence="11" id="KW-1185">Reference proteome</keyword>
<gene>
    <name evidence="10" type="ORF">EDE15_3986</name>
</gene>
<evidence type="ECO:0000259" key="8">
    <source>
        <dbReference type="PROSITE" id="PS50112"/>
    </source>
</evidence>
<evidence type="ECO:0000256" key="6">
    <source>
        <dbReference type="SAM" id="Coils"/>
    </source>
</evidence>
<dbReference type="PROSITE" id="PS50113">
    <property type="entry name" value="PAC"/>
    <property type="match status" value="6"/>
</dbReference>
<evidence type="ECO:0000256" key="3">
    <source>
        <dbReference type="ARBA" id="ARBA00023015"/>
    </source>
</evidence>
<dbReference type="CDD" id="cd00130">
    <property type="entry name" value="PAS"/>
    <property type="match status" value="5"/>
</dbReference>
<feature type="domain" description="PAC" evidence="9">
    <location>
        <begin position="717"/>
        <end position="769"/>
    </location>
</feature>
<dbReference type="Pfam" id="PF08447">
    <property type="entry name" value="PAS_3"/>
    <property type="match status" value="6"/>
</dbReference>
<dbReference type="InterPro" id="IPR025943">
    <property type="entry name" value="Sigma_54_int_dom_ATP-bd_2"/>
</dbReference>
<dbReference type="EMBL" id="RSDW01000001">
    <property type="protein sequence ID" value="RSL18416.1"/>
    <property type="molecule type" value="Genomic_DNA"/>
</dbReference>
<evidence type="ECO:0000256" key="4">
    <source>
        <dbReference type="ARBA" id="ARBA00023125"/>
    </source>
</evidence>
<keyword evidence="6" id="KW-0175">Coiled coil</keyword>
<keyword evidence="5" id="KW-0804">Transcription</keyword>
<dbReference type="InterPro" id="IPR027417">
    <property type="entry name" value="P-loop_NTPase"/>
</dbReference>
<dbReference type="SMART" id="SM00091">
    <property type="entry name" value="PAS"/>
    <property type="match status" value="5"/>
</dbReference>
<dbReference type="PROSITE" id="PS50045">
    <property type="entry name" value="SIGMA54_INTERACT_4"/>
    <property type="match status" value="1"/>
</dbReference>
<dbReference type="InterPro" id="IPR003593">
    <property type="entry name" value="AAA+_ATPase"/>
</dbReference>
<dbReference type="SUPFAM" id="SSF46689">
    <property type="entry name" value="Homeodomain-like"/>
    <property type="match status" value="1"/>
</dbReference>
<dbReference type="GO" id="GO:0003677">
    <property type="term" value="F:DNA binding"/>
    <property type="evidence" value="ECO:0007669"/>
    <property type="project" value="UniProtKB-KW"/>
</dbReference>
<dbReference type="SUPFAM" id="SSF52540">
    <property type="entry name" value="P-loop containing nucleoside triphosphate hydrolases"/>
    <property type="match status" value="1"/>
</dbReference>
<evidence type="ECO:0000313" key="11">
    <source>
        <dbReference type="Proteomes" id="UP000269669"/>
    </source>
</evidence>
<evidence type="ECO:0000256" key="5">
    <source>
        <dbReference type="ARBA" id="ARBA00023163"/>
    </source>
</evidence>
<dbReference type="PROSITE" id="PS00676">
    <property type="entry name" value="SIGMA54_INTERACT_2"/>
    <property type="match status" value="1"/>
</dbReference>
<feature type="domain" description="PAS" evidence="8">
    <location>
        <begin position="16"/>
        <end position="86"/>
    </location>
</feature>
<dbReference type="InterPro" id="IPR002078">
    <property type="entry name" value="Sigma_54_int"/>
</dbReference>
<proteinExistence type="predicted"/>
<comment type="caution">
    <text evidence="10">The sequence shown here is derived from an EMBL/GenBank/DDBJ whole genome shotgun (WGS) entry which is preliminary data.</text>
</comment>
<dbReference type="InterPro" id="IPR009057">
    <property type="entry name" value="Homeodomain-like_sf"/>
</dbReference>
<evidence type="ECO:0000256" key="2">
    <source>
        <dbReference type="ARBA" id="ARBA00022840"/>
    </source>
</evidence>
<dbReference type="SUPFAM" id="SSF55785">
    <property type="entry name" value="PYP-like sensor domain (PAS domain)"/>
    <property type="match status" value="6"/>
</dbReference>
<evidence type="ECO:0000313" key="10">
    <source>
        <dbReference type="EMBL" id="RSL18416.1"/>
    </source>
</evidence>
<dbReference type="InterPro" id="IPR000014">
    <property type="entry name" value="PAS"/>
</dbReference>
<evidence type="ECO:0000259" key="9">
    <source>
        <dbReference type="PROSITE" id="PS50113"/>
    </source>
</evidence>
<dbReference type="InterPro" id="IPR035965">
    <property type="entry name" value="PAS-like_dom_sf"/>
</dbReference>
<keyword evidence="4" id="KW-0238">DNA-binding</keyword>
<dbReference type="Pfam" id="PF00158">
    <property type="entry name" value="Sigma54_activat"/>
    <property type="match status" value="1"/>
</dbReference>
<feature type="domain" description="PAC" evidence="9">
    <location>
        <begin position="590"/>
        <end position="642"/>
    </location>
</feature>
<dbReference type="Gene3D" id="1.10.10.60">
    <property type="entry name" value="Homeodomain-like"/>
    <property type="match status" value="1"/>
</dbReference>
<dbReference type="PROSITE" id="PS00675">
    <property type="entry name" value="SIGMA54_INTERACT_1"/>
    <property type="match status" value="1"/>
</dbReference>
<dbReference type="OrthoDB" id="9804019at2"/>
<feature type="domain" description="PAC" evidence="9">
    <location>
        <begin position="89"/>
        <end position="141"/>
    </location>
</feature>
<dbReference type="FunFam" id="3.30.450.20:FF:000099">
    <property type="entry name" value="Sensory box sensor histidine kinase"/>
    <property type="match status" value="3"/>
</dbReference>
<dbReference type="InterPro" id="IPR058031">
    <property type="entry name" value="AAA_lid_NorR"/>
</dbReference>
<name>A0A428MNJ6_9BACT</name>
<dbReference type="Gene3D" id="1.10.8.60">
    <property type="match status" value="1"/>
</dbReference>
<dbReference type="AlphaFoldDB" id="A0A428MNJ6"/>
<dbReference type="RefSeq" id="WP_125486784.1">
    <property type="nucleotide sequence ID" value="NZ_RSDW01000001.1"/>
</dbReference>
<feature type="domain" description="PAC" evidence="9">
    <location>
        <begin position="208"/>
        <end position="260"/>
    </location>
</feature>
<evidence type="ECO:0000256" key="1">
    <source>
        <dbReference type="ARBA" id="ARBA00022741"/>
    </source>
</evidence>
<feature type="domain" description="PAS" evidence="8">
    <location>
        <begin position="135"/>
        <end position="205"/>
    </location>
</feature>
<dbReference type="NCBIfam" id="TIGR00229">
    <property type="entry name" value="sensory_box"/>
    <property type="match status" value="4"/>
</dbReference>
<feature type="domain" description="Sigma-54 factor interaction" evidence="7">
    <location>
        <begin position="801"/>
        <end position="1030"/>
    </location>
</feature>
<feature type="domain" description="PAC" evidence="9">
    <location>
        <begin position="335"/>
        <end position="386"/>
    </location>
</feature>
<dbReference type="SMART" id="SM00382">
    <property type="entry name" value="AAA"/>
    <property type="match status" value="1"/>
</dbReference>
<feature type="coiled-coil region" evidence="6">
    <location>
        <begin position="760"/>
        <end position="791"/>
    </location>
</feature>
<dbReference type="PROSITE" id="PS00688">
    <property type="entry name" value="SIGMA54_INTERACT_3"/>
    <property type="match status" value="1"/>
</dbReference>
<dbReference type="InterPro" id="IPR025662">
    <property type="entry name" value="Sigma_54_int_dom_ATP-bd_1"/>
</dbReference>
<dbReference type="InterPro" id="IPR000700">
    <property type="entry name" value="PAS-assoc_C"/>
</dbReference>
<dbReference type="Gene3D" id="3.40.50.300">
    <property type="entry name" value="P-loop containing nucleotide triphosphate hydrolases"/>
    <property type="match status" value="1"/>
</dbReference>
<dbReference type="Gene3D" id="2.10.70.100">
    <property type="match status" value="2"/>
</dbReference>